<protein>
    <submittedName>
        <fullName evidence="1">Uncharacterized protein</fullName>
    </submittedName>
</protein>
<sequence length="140" mass="15583">MNVMSSGTEVVGLRSAKSSLKEEKENVQPTRIGPNLAGIPFLNSSPFSPLLQDLLNSLRGISVLFLAKFYCEEDLEKNLVDALDSVTVEQMRKYARRSRVFMNTCQKGLAGKQAAWATKKYHGHRVLPDSILAELEEAEI</sequence>
<evidence type="ECO:0000313" key="1">
    <source>
        <dbReference type="EMBL" id="OAX44335.1"/>
    </source>
</evidence>
<name>A0A1B7NHG3_9AGAM</name>
<dbReference type="STRING" id="1314800.A0A1B7NHG3"/>
<dbReference type="AlphaFoldDB" id="A0A1B7NHG3"/>
<evidence type="ECO:0000313" key="2">
    <source>
        <dbReference type="Proteomes" id="UP000092154"/>
    </source>
</evidence>
<dbReference type="InParanoid" id="A0A1B7NHG3"/>
<keyword evidence="2" id="KW-1185">Reference proteome</keyword>
<accession>A0A1B7NHG3</accession>
<dbReference type="OrthoDB" id="2416294at2759"/>
<organism evidence="1 2">
    <name type="scientific">Rhizopogon vinicolor AM-OR11-026</name>
    <dbReference type="NCBI Taxonomy" id="1314800"/>
    <lineage>
        <taxon>Eukaryota</taxon>
        <taxon>Fungi</taxon>
        <taxon>Dikarya</taxon>
        <taxon>Basidiomycota</taxon>
        <taxon>Agaricomycotina</taxon>
        <taxon>Agaricomycetes</taxon>
        <taxon>Agaricomycetidae</taxon>
        <taxon>Boletales</taxon>
        <taxon>Suillineae</taxon>
        <taxon>Rhizopogonaceae</taxon>
        <taxon>Rhizopogon</taxon>
    </lineage>
</organism>
<reference evidence="1 2" key="1">
    <citation type="submission" date="2016-06" db="EMBL/GenBank/DDBJ databases">
        <title>Comparative genomics of the ectomycorrhizal sister species Rhizopogon vinicolor and Rhizopogon vesiculosus (Basidiomycota: Boletales) reveals a divergence of the mating type B locus.</title>
        <authorList>
            <consortium name="DOE Joint Genome Institute"/>
            <person name="Mujic A.B."/>
            <person name="Kuo A."/>
            <person name="Tritt A."/>
            <person name="Lipzen A."/>
            <person name="Chen C."/>
            <person name="Johnson J."/>
            <person name="Sharma A."/>
            <person name="Barry K."/>
            <person name="Grigoriev I.V."/>
            <person name="Spatafora J.W."/>
        </authorList>
    </citation>
    <scope>NUCLEOTIDE SEQUENCE [LARGE SCALE GENOMIC DNA]</scope>
    <source>
        <strain evidence="1 2">AM-OR11-026</strain>
    </source>
</reference>
<dbReference type="EMBL" id="KV448126">
    <property type="protein sequence ID" value="OAX44335.1"/>
    <property type="molecule type" value="Genomic_DNA"/>
</dbReference>
<dbReference type="Proteomes" id="UP000092154">
    <property type="component" value="Unassembled WGS sequence"/>
</dbReference>
<proteinExistence type="predicted"/>
<gene>
    <name evidence="1" type="ORF">K503DRAFT_852746</name>
</gene>